<dbReference type="EMBL" id="MG599918">
    <property type="protein sequence ID" value="AVM87519.1"/>
    <property type="molecule type" value="Genomic_RNA"/>
</dbReference>
<feature type="region of interest" description="Disordered" evidence="4">
    <location>
        <begin position="1"/>
        <end position="85"/>
    </location>
</feature>
<dbReference type="GO" id="GO:0019028">
    <property type="term" value="C:viral capsid"/>
    <property type="evidence" value="ECO:0007669"/>
    <property type="project" value="UniProtKB-KW"/>
</dbReference>
<keyword evidence="3" id="KW-0946">Virion</keyword>
<keyword evidence="2" id="KW-0167">Capsid protein</keyword>
<evidence type="ECO:0000259" key="5">
    <source>
        <dbReference type="Pfam" id="PF03115"/>
    </source>
</evidence>
<evidence type="ECO:0000313" key="6">
    <source>
        <dbReference type="EMBL" id="AVM87519.1"/>
    </source>
</evidence>
<sequence>MSSKDVILEVKNEPKPQRFRSRSRARNRSRSRGRSPGRTTTGMPNREVVQTWPRGRGRGRGRGPPFRGGRGWFSNRGQFPRGRGRGVGAQLAREQREINAVKSKVKGPKVARTMTGVLTIGTVAGNSGETLLERKYHVNMHPALLKDYSAGSAMTPLTDTAADFSYWRVSKCDIKLLKLVNANIVTGSIIIASLDQDGESAKFVNIDDLLTRPHSEVPIGGRMEWKVPHNRLAGQRQGWWLTDTNEEGNLSLGPAIDIHVYGKTMDLLNTGAPPAPMPAYEGPLYLFQISYTYEFANWEPKPAMKVMEAQALPAENVTIKEDAAGELTVEVTDPTGKWERVTSSHETHMLRGGRSRGHKKVLAGESLGSTVFQIVTQAAETAASVVPGPWSWLVKGGLWFLRRFYNPTLNENTIQFFMYPSVSQAQGDERITNSGITNPVTFKDEDGLNLLQINTTNLQNNSLASGLTLLGPDPPVPIDNSFPLSDNITMHTMFVSPTGEVLPDAPNLHWYWQATFNIVKNSTANGVLTGSTSTVTKPDPEVICFTVDKVGTAQTQNWGCRPHDPGPINYYTLFVAKGYNSAGPSRVFGFFDLNPGNYVPQTGYPSAPVNYMMGQFGNADSLLNFLTSQPTSVNSISGFHRASQKIDTSKILPPSTGWWMEMCNTDQNWPGTWVAACQGIFHDRPTARWGNDDAIIIVNTIMKTCAVFAWTPAETFQSENKTHTIAYTGAWNPTSKVRFAIATDTDSEEEDETCTHEGACNCNFEEEQHSEDLEVLSYGDYCASLTPEQLQRELEVVTGALRRAKLNKTPPPTDRG</sequence>
<evidence type="ECO:0000256" key="3">
    <source>
        <dbReference type="ARBA" id="ARBA00022844"/>
    </source>
</evidence>
<protein>
    <submittedName>
        <fullName evidence="6">Capsid protein</fullName>
    </submittedName>
</protein>
<reference evidence="6" key="1">
    <citation type="journal article" date="2018" name="Nature">
        <title>The evolutionary history of vertebrate RNA viruses.</title>
        <authorList>
            <person name="Shi M."/>
            <person name="Lin X.D."/>
            <person name="Chen X."/>
            <person name="Tian J.H."/>
            <person name="Chen L.J."/>
            <person name="Li K."/>
            <person name="Wang W."/>
            <person name="Eden J.S."/>
            <person name="Shen J.J."/>
            <person name="Liu L."/>
            <person name="Holmes E.C."/>
            <person name="Zhang Y.Z."/>
        </authorList>
    </citation>
    <scope>NUCLEOTIDE SEQUENCE</scope>
    <source>
        <strain evidence="6">LPXYC174317</strain>
    </source>
</reference>
<accession>A0A2P1GNW5</accession>
<name>A0A2P1GNW5_9VIRU</name>
<feature type="domain" description="Astrovirus capsid protein inner core" evidence="5">
    <location>
        <begin position="93"/>
        <end position="298"/>
    </location>
</feature>
<dbReference type="InterPro" id="IPR004337">
    <property type="entry name" value="Astro_capsid_N"/>
</dbReference>
<comment type="subcellular location">
    <subcellularLocation>
        <location evidence="1">Virion</location>
    </subcellularLocation>
</comment>
<proteinExistence type="predicted"/>
<dbReference type="Pfam" id="PF03115">
    <property type="entry name" value="Astro_capsid_N"/>
    <property type="match status" value="1"/>
</dbReference>
<evidence type="ECO:0000256" key="2">
    <source>
        <dbReference type="ARBA" id="ARBA00022561"/>
    </source>
</evidence>
<organism evidence="6">
    <name type="scientific">Hainan oriental leaf-toed gecko astrovirus 1</name>
    <dbReference type="NCBI Taxonomy" id="2116133"/>
    <lineage>
        <taxon>Viruses</taxon>
        <taxon>Riboviria</taxon>
        <taxon>Orthornavirae</taxon>
        <taxon>Pisuviricota</taxon>
        <taxon>Stelpaviricetes</taxon>
        <taxon>Stellavirales</taxon>
        <taxon>Astroviridae</taxon>
    </lineage>
</organism>
<evidence type="ECO:0000256" key="4">
    <source>
        <dbReference type="SAM" id="MobiDB-lite"/>
    </source>
</evidence>
<feature type="compositionally biased region" description="Basic residues" evidence="4">
    <location>
        <begin position="17"/>
        <end position="35"/>
    </location>
</feature>
<dbReference type="InterPro" id="IPR029053">
    <property type="entry name" value="Viral_coat"/>
</dbReference>
<evidence type="ECO:0000256" key="1">
    <source>
        <dbReference type="ARBA" id="ARBA00004328"/>
    </source>
</evidence>
<dbReference type="Gene3D" id="2.60.120.20">
    <property type="match status" value="1"/>
</dbReference>
<feature type="compositionally biased region" description="Basic and acidic residues" evidence="4">
    <location>
        <begin position="1"/>
        <end position="16"/>
    </location>
</feature>